<evidence type="ECO:0000313" key="1">
    <source>
        <dbReference type="EMBL" id="ETO27707.1"/>
    </source>
</evidence>
<dbReference type="EMBL" id="ASPP01007094">
    <property type="protein sequence ID" value="ETO27707.1"/>
    <property type="molecule type" value="Genomic_DNA"/>
</dbReference>
<protein>
    <submittedName>
        <fullName evidence="1">Uncharacterized protein</fullName>
    </submittedName>
</protein>
<proteinExistence type="predicted"/>
<name>X6NQS1_RETFI</name>
<dbReference type="AlphaFoldDB" id="X6NQS1"/>
<comment type="caution">
    <text evidence="1">The sequence shown here is derived from an EMBL/GenBank/DDBJ whole genome shotgun (WGS) entry which is preliminary data.</text>
</comment>
<organism evidence="1 2">
    <name type="scientific">Reticulomyxa filosa</name>
    <dbReference type="NCBI Taxonomy" id="46433"/>
    <lineage>
        <taxon>Eukaryota</taxon>
        <taxon>Sar</taxon>
        <taxon>Rhizaria</taxon>
        <taxon>Retaria</taxon>
        <taxon>Foraminifera</taxon>
        <taxon>Monothalamids</taxon>
        <taxon>Reticulomyxidae</taxon>
        <taxon>Reticulomyxa</taxon>
    </lineage>
</organism>
<sequence>MDEKQETRDWVKWGEMIALSQNSCLARPLMGRALNALCSDKDDSTKSTQAKTPQAKAKDAISPYASVFVEISQNESKSCDHKNSQKKQNKEEPWCKELDEESLMWYHTLGQVCQGECEMNWLMQLMDEVLPGVHLCPSKQRYSSLLRNKVPHVLGFEYSTFAEFQANAYLCALVESCCITMARPNPMLVYLRNIITVLIHRFRTNGKQLRFNFNQWLRFCVKCLYHCKLVSQALLQMTVVSWDPPEALLICEFLISLPIFQCKMNDLTKMQQWESPEVSFTSEQRILRKLLLANAGKGEKHRALIANVAKNFL</sequence>
<accession>X6NQS1</accession>
<reference evidence="1 2" key="1">
    <citation type="journal article" date="2013" name="Curr. Biol.">
        <title>The Genome of the Foraminiferan Reticulomyxa filosa.</title>
        <authorList>
            <person name="Glockner G."/>
            <person name="Hulsmann N."/>
            <person name="Schleicher M."/>
            <person name="Noegel A.A."/>
            <person name="Eichinger L."/>
            <person name="Gallinger C."/>
            <person name="Pawlowski J."/>
            <person name="Sierra R."/>
            <person name="Euteneuer U."/>
            <person name="Pillet L."/>
            <person name="Moustafa A."/>
            <person name="Platzer M."/>
            <person name="Groth M."/>
            <person name="Szafranski K."/>
            <person name="Schliwa M."/>
        </authorList>
    </citation>
    <scope>NUCLEOTIDE SEQUENCE [LARGE SCALE GENOMIC DNA]</scope>
</reference>
<evidence type="ECO:0000313" key="2">
    <source>
        <dbReference type="Proteomes" id="UP000023152"/>
    </source>
</evidence>
<keyword evidence="2" id="KW-1185">Reference proteome</keyword>
<dbReference type="Proteomes" id="UP000023152">
    <property type="component" value="Unassembled WGS sequence"/>
</dbReference>
<gene>
    <name evidence="1" type="ORF">RFI_09425</name>
</gene>